<sequence>MRILVILPCNLIGFFFCFFRGQGFSFLRTFYAHGLTLVSMAGEIHSDSFPDLNELENKIGRKTPDSLLVWMREDCEQGWRSDHLAKGSDSTPCHDLTDKITNLKQELRWLRSTDVKILKQLVAVHEGIEAMRWLMEERGTSTSRRSSLTGSLSSLATVEEHGFSMSPLSDCFRDSALFPEDMFKTWSEKPADPTQAQSPDPNHLELSPMDRRPSSLPAPKSTVTHSAFGRPDPSSVTHSNCLAQPNLWAGEPKKVKGNAETIRRALQRSSKTRKELKADLFGPSQQSGAKNPVNSTVETFTEGHTKGHKESSAIAENVLPGYDTQWCWVESQDDVTFL</sequence>
<evidence type="ECO:0000313" key="3">
    <source>
        <dbReference type="Proteomes" id="UP000265180"/>
    </source>
</evidence>
<organism evidence="2 3">
    <name type="scientific">Oryzias latipes</name>
    <name type="common">Japanese rice fish</name>
    <name type="synonym">Japanese killifish</name>
    <dbReference type="NCBI Taxonomy" id="8090"/>
    <lineage>
        <taxon>Eukaryota</taxon>
        <taxon>Metazoa</taxon>
        <taxon>Chordata</taxon>
        <taxon>Craniata</taxon>
        <taxon>Vertebrata</taxon>
        <taxon>Euteleostomi</taxon>
        <taxon>Actinopterygii</taxon>
        <taxon>Neopterygii</taxon>
        <taxon>Teleostei</taxon>
        <taxon>Neoteleostei</taxon>
        <taxon>Acanthomorphata</taxon>
        <taxon>Ovalentaria</taxon>
        <taxon>Atherinomorphae</taxon>
        <taxon>Beloniformes</taxon>
        <taxon>Adrianichthyidae</taxon>
        <taxon>Oryziinae</taxon>
        <taxon>Oryzias</taxon>
    </lineage>
</organism>
<dbReference type="GO" id="GO:0043123">
    <property type="term" value="P:positive regulation of canonical NF-kappaB signal transduction"/>
    <property type="evidence" value="ECO:0007669"/>
    <property type="project" value="InterPro"/>
</dbReference>
<protein>
    <submittedName>
        <fullName evidence="2">Uncharacterized LOC101171696</fullName>
    </submittedName>
</protein>
<evidence type="ECO:0000313" key="2">
    <source>
        <dbReference type="Ensembl" id="ENSORLP00020010189.1"/>
    </source>
</evidence>
<proteinExistence type="predicted"/>
<dbReference type="InterPro" id="IPR037443">
    <property type="entry name" value="LURAP1"/>
</dbReference>
<reference evidence="2" key="3">
    <citation type="submission" date="2025-08" db="UniProtKB">
        <authorList>
            <consortium name="Ensembl"/>
        </authorList>
    </citation>
    <scope>IDENTIFICATION</scope>
    <source>
        <strain evidence="2">HNI</strain>
    </source>
</reference>
<feature type="region of interest" description="Disordered" evidence="1">
    <location>
        <begin position="187"/>
        <end position="240"/>
    </location>
</feature>
<reference evidence="2 3" key="2">
    <citation type="submission" date="2017-04" db="EMBL/GenBank/DDBJ databases">
        <title>CpG methylation of centromeres and impact of large insertions on vertebrate speciation.</title>
        <authorList>
            <person name="Ichikawa K."/>
            <person name="Yoshimura J."/>
            <person name="Morishita S."/>
        </authorList>
    </citation>
    <scope>NUCLEOTIDE SEQUENCE</scope>
    <source>
        <strain evidence="2 3">HNI</strain>
    </source>
</reference>
<dbReference type="AlphaFoldDB" id="A0A3P9KP17"/>
<dbReference type="Proteomes" id="UP000265180">
    <property type="component" value="Chromosome 17"/>
</dbReference>
<reference key="1">
    <citation type="journal article" date="2007" name="Nature">
        <title>The medaka draft genome and insights into vertebrate genome evolution.</title>
        <authorList>
            <person name="Kasahara M."/>
            <person name="Naruse K."/>
            <person name="Sasaki S."/>
            <person name="Nakatani Y."/>
            <person name="Qu W."/>
            <person name="Ahsan B."/>
            <person name="Yamada T."/>
            <person name="Nagayasu Y."/>
            <person name="Doi K."/>
            <person name="Kasai Y."/>
            <person name="Jindo T."/>
            <person name="Kobayashi D."/>
            <person name="Shimada A."/>
            <person name="Toyoda A."/>
            <person name="Kuroki Y."/>
            <person name="Fujiyama A."/>
            <person name="Sasaki T."/>
            <person name="Shimizu A."/>
            <person name="Asakawa S."/>
            <person name="Shimizu N."/>
            <person name="Hashimoto S."/>
            <person name="Yang J."/>
            <person name="Lee Y."/>
            <person name="Matsushima K."/>
            <person name="Sugano S."/>
            <person name="Sakaizumi M."/>
            <person name="Narita T."/>
            <person name="Ohishi K."/>
            <person name="Haga S."/>
            <person name="Ohta F."/>
            <person name="Nomoto H."/>
            <person name="Nogata K."/>
            <person name="Morishita T."/>
            <person name="Endo T."/>
            <person name="Shin-I T."/>
            <person name="Takeda H."/>
            <person name="Morishita S."/>
            <person name="Kohara Y."/>
        </authorList>
    </citation>
    <scope>NUCLEOTIDE SEQUENCE [LARGE SCALE GENOMIC DNA]</scope>
    <source>
        <strain>Hd-rR</strain>
    </source>
</reference>
<dbReference type="Ensembl" id="ENSORLT00020016786.1">
    <property type="protein sequence ID" value="ENSORLP00020010189.1"/>
    <property type="gene ID" value="ENSORLG00020011090.1"/>
</dbReference>
<dbReference type="InterPro" id="IPR039499">
    <property type="entry name" value="LURA1/LRA25"/>
</dbReference>
<dbReference type="PANTHER" id="PTHR33767:SF2">
    <property type="entry name" value="LEUCINE RICH ADAPTOR PROTEIN 1"/>
    <property type="match status" value="1"/>
</dbReference>
<name>A0A3P9KP17_ORYLA</name>
<dbReference type="Pfam" id="PF14854">
    <property type="entry name" value="LURAP"/>
    <property type="match status" value="1"/>
</dbReference>
<accession>A0A3P9KP17</accession>
<reference evidence="2" key="4">
    <citation type="submission" date="2025-09" db="UniProtKB">
        <authorList>
            <consortium name="Ensembl"/>
        </authorList>
    </citation>
    <scope>IDENTIFICATION</scope>
    <source>
        <strain evidence="2">HNI</strain>
    </source>
</reference>
<evidence type="ECO:0000256" key="1">
    <source>
        <dbReference type="SAM" id="MobiDB-lite"/>
    </source>
</evidence>
<dbReference type="PANTHER" id="PTHR33767">
    <property type="entry name" value="LEUCINE RICH ADAPTOR PROTEIN 1-LIKE"/>
    <property type="match status" value="1"/>
</dbReference>